<dbReference type="PANTHER" id="PTHR36928:SF1">
    <property type="entry name" value="PHOSPHATASE YCDX-RELATED"/>
    <property type="match status" value="1"/>
</dbReference>
<protein>
    <submittedName>
        <fullName evidence="1">Putative phosphatase YcdX</fullName>
        <ecNumber evidence="1">3.1.3.-</ecNumber>
    </submittedName>
</protein>
<dbReference type="CDD" id="cd07437">
    <property type="entry name" value="PHP_HisPPase_Ycdx_like"/>
    <property type="match status" value="1"/>
</dbReference>
<dbReference type="SUPFAM" id="SSF89550">
    <property type="entry name" value="PHP domain-like"/>
    <property type="match status" value="1"/>
</dbReference>
<reference evidence="1" key="1">
    <citation type="submission" date="2019-08" db="EMBL/GenBank/DDBJ databases">
        <authorList>
            <person name="Kucharzyk K."/>
            <person name="Murdoch R.W."/>
            <person name="Higgins S."/>
            <person name="Loffler F."/>
        </authorList>
    </citation>
    <scope>NUCLEOTIDE SEQUENCE</scope>
</reference>
<dbReference type="AlphaFoldDB" id="A0A644YN43"/>
<dbReference type="InterPro" id="IPR016195">
    <property type="entry name" value="Pol/histidinol_Pase-like"/>
</dbReference>
<keyword evidence="1" id="KW-0378">Hydrolase</keyword>
<sequence length="215" mass="23458">MYYGVSDHTPGMRGTTQEGYFCNLKVIRGTVGGVRLLKGAEANILDEKGTIDVPERVIDSLDYVIASLHDIVTENMGIARNTKAVIGAMENPYVKIIGHPDDSRYPLNYGEIALAAKRTGTALELNNSSLSPTTSRKGGWQNAAQMLKACKAIGTRIMVGSDSHIYYDVGNFGNALELLTECDFPEELVINANANTFEQFMQEKKPIPAQNEIAV</sequence>
<dbReference type="GO" id="GO:0005829">
    <property type="term" value="C:cytosol"/>
    <property type="evidence" value="ECO:0007669"/>
    <property type="project" value="TreeGrafter"/>
</dbReference>
<organism evidence="1">
    <name type="scientific">bioreactor metagenome</name>
    <dbReference type="NCBI Taxonomy" id="1076179"/>
    <lineage>
        <taxon>unclassified sequences</taxon>
        <taxon>metagenomes</taxon>
        <taxon>ecological metagenomes</taxon>
    </lineage>
</organism>
<dbReference type="PANTHER" id="PTHR36928">
    <property type="entry name" value="PHOSPHATASE YCDX-RELATED"/>
    <property type="match status" value="1"/>
</dbReference>
<dbReference type="Gene3D" id="3.20.20.140">
    <property type="entry name" value="Metal-dependent hydrolases"/>
    <property type="match status" value="1"/>
</dbReference>
<name>A0A644YN43_9ZZZZ</name>
<gene>
    <name evidence="1" type="primary">ycdX_6</name>
    <name evidence="1" type="ORF">SDC9_74026</name>
</gene>
<dbReference type="EC" id="3.1.3.-" evidence="1"/>
<proteinExistence type="predicted"/>
<dbReference type="GO" id="GO:0042578">
    <property type="term" value="F:phosphoric ester hydrolase activity"/>
    <property type="evidence" value="ECO:0007669"/>
    <property type="project" value="TreeGrafter"/>
</dbReference>
<dbReference type="InterPro" id="IPR050243">
    <property type="entry name" value="PHP_phosphatase"/>
</dbReference>
<evidence type="ECO:0000313" key="1">
    <source>
        <dbReference type="EMBL" id="MPM27514.1"/>
    </source>
</evidence>
<comment type="caution">
    <text evidence="1">The sequence shown here is derived from an EMBL/GenBank/DDBJ whole genome shotgun (WGS) entry which is preliminary data.</text>
</comment>
<accession>A0A644YN43</accession>
<dbReference type="EMBL" id="VSSQ01005012">
    <property type="protein sequence ID" value="MPM27514.1"/>
    <property type="molecule type" value="Genomic_DNA"/>
</dbReference>
<dbReference type="GO" id="GO:0008270">
    <property type="term" value="F:zinc ion binding"/>
    <property type="evidence" value="ECO:0007669"/>
    <property type="project" value="TreeGrafter"/>
</dbReference>